<dbReference type="AlphaFoldDB" id="A0A7N8X0A6"/>
<dbReference type="PROSITE" id="PS00984">
    <property type="entry name" value="UROTENSIN_II"/>
    <property type="match status" value="1"/>
</dbReference>
<proteinExistence type="inferred from homology"/>
<accession>A0A7N8X0A6</accession>
<feature type="compositionally biased region" description="Polar residues" evidence="6">
    <location>
        <begin position="108"/>
        <end position="117"/>
    </location>
</feature>
<keyword evidence="4" id="KW-0372">Hormone</keyword>
<dbReference type="Ensembl" id="ENSMAMT00000041014.1">
    <property type="protein sequence ID" value="ENSMAMP00000043203.1"/>
    <property type="gene ID" value="ENSMAMG00000027079.1"/>
</dbReference>
<evidence type="ECO:0000256" key="1">
    <source>
        <dbReference type="ARBA" id="ARBA00004613"/>
    </source>
</evidence>
<dbReference type="GO" id="GO:0005179">
    <property type="term" value="F:hormone activity"/>
    <property type="evidence" value="ECO:0007669"/>
    <property type="project" value="UniProtKB-KW"/>
</dbReference>
<comment type="similarity">
    <text evidence="2">Belongs to the urotensin-2 family.</text>
</comment>
<dbReference type="GO" id="GO:0008217">
    <property type="term" value="P:regulation of blood pressure"/>
    <property type="evidence" value="ECO:0007669"/>
    <property type="project" value="InterPro"/>
</dbReference>
<organism evidence="7 8">
    <name type="scientific">Mastacembelus armatus</name>
    <name type="common">zig-zag eel</name>
    <dbReference type="NCBI Taxonomy" id="205130"/>
    <lineage>
        <taxon>Eukaryota</taxon>
        <taxon>Metazoa</taxon>
        <taxon>Chordata</taxon>
        <taxon>Craniata</taxon>
        <taxon>Vertebrata</taxon>
        <taxon>Euteleostomi</taxon>
        <taxon>Actinopterygii</taxon>
        <taxon>Neopterygii</taxon>
        <taxon>Teleostei</taxon>
        <taxon>Neoteleostei</taxon>
        <taxon>Acanthomorphata</taxon>
        <taxon>Anabantaria</taxon>
        <taxon>Synbranchiformes</taxon>
        <taxon>Mastacembelidae</taxon>
        <taxon>Mastacembelus</taxon>
    </lineage>
</organism>
<feature type="compositionally biased region" description="Polar residues" evidence="6">
    <location>
        <begin position="90"/>
        <end position="100"/>
    </location>
</feature>
<dbReference type="GeneTree" id="ENSGT00690000103830"/>
<evidence type="ECO:0000256" key="4">
    <source>
        <dbReference type="ARBA" id="ARBA00022702"/>
    </source>
</evidence>
<keyword evidence="3" id="KW-0964">Secreted</keyword>
<dbReference type="GO" id="GO:0005576">
    <property type="term" value="C:extracellular region"/>
    <property type="evidence" value="ECO:0007669"/>
    <property type="project" value="UniProtKB-SubCell"/>
</dbReference>
<dbReference type="GO" id="GO:0097746">
    <property type="term" value="P:blood vessel diameter maintenance"/>
    <property type="evidence" value="ECO:0007669"/>
    <property type="project" value="InterPro"/>
</dbReference>
<dbReference type="InterPro" id="IPR001483">
    <property type="entry name" value="Urotensin_II"/>
</dbReference>
<dbReference type="InParanoid" id="A0A7N8X0A6"/>
<reference evidence="7" key="1">
    <citation type="submission" date="2025-08" db="UniProtKB">
        <authorList>
            <consortium name="Ensembl"/>
        </authorList>
    </citation>
    <scope>IDENTIFICATION</scope>
</reference>
<evidence type="ECO:0000256" key="2">
    <source>
        <dbReference type="ARBA" id="ARBA00006719"/>
    </source>
</evidence>
<name>A0A7N8X0A6_9TELE</name>
<keyword evidence="8" id="KW-1185">Reference proteome</keyword>
<keyword evidence="5" id="KW-1015">Disulfide bond</keyword>
<feature type="region of interest" description="Disordered" evidence="6">
    <location>
        <begin position="89"/>
        <end position="120"/>
    </location>
</feature>
<evidence type="ECO:0000256" key="3">
    <source>
        <dbReference type="ARBA" id="ARBA00022525"/>
    </source>
</evidence>
<evidence type="ECO:0000313" key="8">
    <source>
        <dbReference type="Proteomes" id="UP000261640"/>
    </source>
</evidence>
<evidence type="ECO:0000256" key="5">
    <source>
        <dbReference type="ARBA" id="ARBA00023157"/>
    </source>
</evidence>
<evidence type="ECO:0000256" key="6">
    <source>
        <dbReference type="SAM" id="MobiDB-lite"/>
    </source>
</evidence>
<protein>
    <submittedName>
        <fullName evidence="7">Urotensin II-related peptide</fullName>
    </submittedName>
</protein>
<reference evidence="7" key="2">
    <citation type="submission" date="2025-09" db="UniProtKB">
        <authorList>
            <consortium name="Ensembl"/>
        </authorList>
    </citation>
    <scope>IDENTIFICATION</scope>
</reference>
<comment type="subcellular location">
    <subcellularLocation>
        <location evidence="1">Secreted</location>
    </subcellularLocation>
</comment>
<dbReference type="Proteomes" id="UP000261640">
    <property type="component" value="Unplaced"/>
</dbReference>
<evidence type="ECO:0000313" key="7">
    <source>
        <dbReference type="Ensembl" id="ENSMAMP00000043203.1"/>
    </source>
</evidence>
<sequence>SLALNPGQYLRQWFWSAKAARVDGTTKSADKTSVRSITGGTSAGRLRINPETTGPDKRTQMLKMISALEELHRMFNSTLSSRITIMPRGNTVNSLRNGRNSAKKNKSVTDSTASRASSDVVVPSLTGRNFRKSLSPQPKKTNKRVCFWKYCSQN</sequence>